<evidence type="ECO:0000313" key="1">
    <source>
        <dbReference type="EMBL" id="KAJ1121035.1"/>
    </source>
</evidence>
<proteinExistence type="predicted"/>
<protein>
    <submittedName>
        <fullName evidence="1">Uncharacterized protein</fullName>
    </submittedName>
</protein>
<keyword evidence="2" id="KW-1185">Reference proteome</keyword>
<gene>
    <name evidence="1" type="ORF">NDU88_009163</name>
</gene>
<reference evidence="1" key="1">
    <citation type="journal article" date="2022" name="bioRxiv">
        <title>Sequencing and chromosome-scale assembly of the giantPleurodeles waltlgenome.</title>
        <authorList>
            <person name="Brown T."/>
            <person name="Elewa A."/>
            <person name="Iarovenko S."/>
            <person name="Subramanian E."/>
            <person name="Araus A.J."/>
            <person name="Petzold A."/>
            <person name="Susuki M."/>
            <person name="Suzuki K.-i.T."/>
            <person name="Hayashi T."/>
            <person name="Toyoda A."/>
            <person name="Oliveira C."/>
            <person name="Osipova E."/>
            <person name="Leigh N.D."/>
            <person name="Simon A."/>
            <person name="Yun M.H."/>
        </authorList>
    </citation>
    <scope>NUCLEOTIDE SEQUENCE</scope>
    <source>
        <strain evidence="1">20211129_DDA</strain>
        <tissue evidence="1">Liver</tissue>
    </source>
</reference>
<sequence>MRYKRAPVESDMDLKPILVFMQRSLMKIPWNVDAPTYRMAHMSERMDKPTERFDQVKRRVSKAEDEETTLATRRKKVNKFLLILQSKADDREACSCRNNVLIVGVEESTCVEIRAICGAAVD</sequence>
<dbReference type="AlphaFoldDB" id="A0AAV7NY96"/>
<evidence type="ECO:0000313" key="2">
    <source>
        <dbReference type="Proteomes" id="UP001066276"/>
    </source>
</evidence>
<dbReference type="EMBL" id="JANPWB010000012">
    <property type="protein sequence ID" value="KAJ1121035.1"/>
    <property type="molecule type" value="Genomic_DNA"/>
</dbReference>
<dbReference type="Proteomes" id="UP001066276">
    <property type="component" value="Chromosome 8"/>
</dbReference>
<comment type="caution">
    <text evidence="1">The sequence shown here is derived from an EMBL/GenBank/DDBJ whole genome shotgun (WGS) entry which is preliminary data.</text>
</comment>
<organism evidence="1 2">
    <name type="scientific">Pleurodeles waltl</name>
    <name type="common">Iberian ribbed newt</name>
    <dbReference type="NCBI Taxonomy" id="8319"/>
    <lineage>
        <taxon>Eukaryota</taxon>
        <taxon>Metazoa</taxon>
        <taxon>Chordata</taxon>
        <taxon>Craniata</taxon>
        <taxon>Vertebrata</taxon>
        <taxon>Euteleostomi</taxon>
        <taxon>Amphibia</taxon>
        <taxon>Batrachia</taxon>
        <taxon>Caudata</taxon>
        <taxon>Salamandroidea</taxon>
        <taxon>Salamandridae</taxon>
        <taxon>Pleurodelinae</taxon>
        <taxon>Pleurodeles</taxon>
    </lineage>
</organism>
<accession>A0AAV7NY96</accession>
<name>A0AAV7NY96_PLEWA</name>